<name>T0YBK3_9ZZZZ</name>
<accession>T0YBK3</accession>
<reference evidence="1" key="1">
    <citation type="submission" date="2013-08" db="EMBL/GenBank/DDBJ databases">
        <authorList>
            <person name="Mendez C."/>
            <person name="Richter M."/>
            <person name="Ferrer M."/>
            <person name="Sanchez J."/>
        </authorList>
    </citation>
    <scope>NUCLEOTIDE SEQUENCE</scope>
</reference>
<dbReference type="EMBL" id="AUZZ01009765">
    <property type="protein sequence ID" value="EQD32591.1"/>
    <property type="molecule type" value="Genomic_DNA"/>
</dbReference>
<gene>
    <name evidence="1" type="ORF">B2A_13480</name>
</gene>
<dbReference type="AlphaFoldDB" id="T0YBK3"/>
<dbReference type="Gene3D" id="3.30.390.10">
    <property type="entry name" value="Enolase-like, N-terminal domain"/>
    <property type="match status" value="1"/>
</dbReference>
<feature type="non-terminal residue" evidence="1">
    <location>
        <position position="1"/>
    </location>
</feature>
<reference evidence="1" key="2">
    <citation type="journal article" date="2014" name="ISME J.">
        <title>Microbial stratification in low pH oxic and suboxic macroscopic growths along an acid mine drainage.</title>
        <authorList>
            <person name="Mendez-Garcia C."/>
            <person name="Mesa V."/>
            <person name="Sprenger R.R."/>
            <person name="Richter M."/>
            <person name="Diez M.S."/>
            <person name="Solano J."/>
            <person name="Bargiela R."/>
            <person name="Golyshina O.V."/>
            <person name="Manteca A."/>
            <person name="Ramos J.L."/>
            <person name="Gallego J.R."/>
            <person name="Llorente I."/>
            <person name="Martins Dos Santos V.A."/>
            <person name="Jensen O.N."/>
            <person name="Pelaez A.I."/>
            <person name="Sanchez J."/>
            <person name="Ferrer M."/>
        </authorList>
    </citation>
    <scope>NUCLEOTIDE SEQUENCE</scope>
</reference>
<evidence type="ECO:0000313" key="1">
    <source>
        <dbReference type="EMBL" id="EQD32591.1"/>
    </source>
</evidence>
<protein>
    <submittedName>
        <fullName evidence="1">Starvation sensing protein RspA</fullName>
    </submittedName>
</protein>
<proteinExistence type="predicted"/>
<dbReference type="InterPro" id="IPR029017">
    <property type="entry name" value="Enolase-like_N"/>
</dbReference>
<organism evidence="1">
    <name type="scientific">mine drainage metagenome</name>
    <dbReference type="NCBI Taxonomy" id="410659"/>
    <lineage>
        <taxon>unclassified sequences</taxon>
        <taxon>metagenomes</taxon>
        <taxon>ecological metagenomes</taxon>
    </lineage>
</organism>
<sequence>HLHCGESPGHGVGLEEKLAARFPYSPKQLPVARLTDGTMWDW</sequence>
<comment type="caution">
    <text evidence="1">The sequence shown here is derived from an EMBL/GenBank/DDBJ whole genome shotgun (WGS) entry which is preliminary data.</text>
</comment>